<gene>
    <name evidence="2" type="ORF">QIS96_01730</name>
</gene>
<dbReference type="Gene3D" id="1.10.10.10">
    <property type="entry name" value="Winged helix-like DNA-binding domain superfamily/Winged helix DNA-binding domain"/>
    <property type="match status" value="1"/>
</dbReference>
<feature type="domain" description="HTH arsR-type" evidence="1">
    <location>
        <begin position="6"/>
        <end position="99"/>
    </location>
</feature>
<dbReference type="Pfam" id="PF12840">
    <property type="entry name" value="HTH_20"/>
    <property type="match status" value="1"/>
</dbReference>
<evidence type="ECO:0000259" key="1">
    <source>
        <dbReference type="PROSITE" id="PS50987"/>
    </source>
</evidence>
<evidence type="ECO:0000313" key="2">
    <source>
        <dbReference type="EMBL" id="MDI3402559.1"/>
    </source>
</evidence>
<dbReference type="Proteomes" id="UP001223978">
    <property type="component" value="Unassembled WGS sequence"/>
</dbReference>
<dbReference type="PRINTS" id="PR00778">
    <property type="entry name" value="HTHARSR"/>
</dbReference>
<sequence>MRDEPLKQQTDIARAAALIADPSRARMLKCLADGRSLPASALAGEAGVSAATASVHLAKLVEGELVTVSRQGRHRYYRLAGADVSAALEALALIAPPLSVTSLKQSNRAGALHRARSCYDHLAGQLGAGLMGALLDHGALTGHDGVHRPDEAVRDRPASYGRDIRYELTDSGREQLRQLGVDTDRLPPRRPAVGYCVDWSEHRHHLAGGLGAALAARLFELEWVRWGAAPRVVLVTDAGAAGLRRSLGLTLAR</sequence>
<dbReference type="InterPro" id="IPR011991">
    <property type="entry name" value="ArsR-like_HTH"/>
</dbReference>
<dbReference type="PANTHER" id="PTHR39168">
    <property type="entry name" value="TRANSCRIPTIONAL REGULATOR-RELATED"/>
    <property type="match status" value="1"/>
</dbReference>
<organism evidence="2 3">
    <name type="scientific">Streptomyces cavernicola</name>
    <dbReference type="NCBI Taxonomy" id="3043613"/>
    <lineage>
        <taxon>Bacteria</taxon>
        <taxon>Bacillati</taxon>
        <taxon>Actinomycetota</taxon>
        <taxon>Actinomycetes</taxon>
        <taxon>Kitasatosporales</taxon>
        <taxon>Streptomycetaceae</taxon>
        <taxon>Streptomyces</taxon>
    </lineage>
</organism>
<dbReference type="InterPro" id="IPR001845">
    <property type="entry name" value="HTH_ArsR_DNA-bd_dom"/>
</dbReference>
<dbReference type="RefSeq" id="WP_282540501.1">
    <property type="nucleotide sequence ID" value="NZ_JASCIQ010000001.1"/>
</dbReference>
<comment type="caution">
    <text evidence="2">The sequence shown here is derived from an EMBL/GenBank/DDBJ whole genome shotgun (WGS) entry which is preliminary data.</text>
</comment>
<dbReference type="EMBL" id="JASCIQ010000001">
    <property type="protein sequence ID" value="MDI3402559.1"/>
    <property type="molecule type" value="Genomic_DNA"/>
</dbReference>
<accession>A0ABT6S384</accession>
<evidence type="ECO:0000313" key="3">
    <source>
        <dbReference type="Proteomes" id="UP001223978"/>
    </source>
</evidence>
<dbReference type="InterPro" id="IPR036390">
    <property type="entry name" value="WH_DNA-bd_sf"/>
</dbReference>
<proteinExistence type="predicted"/>
<dbReference type="NCBIfam" id="NF033788">
    <property type="entry name" value="HTH_metalloreg"/>
    <property type="match status" value="1"/>
</dbReference>
<name>A0ABT6S384_9ACTN</name>
<dbReference type="PANTHER" id="PTHR39168:SF1">
    <property type="entry name" value="TRANSCRIPTIONAL REGULATORY PROTEIN"/>
    <property type="match status" value="1"/>
</dbReference>
<dbReference type="SMART" id="SM00418">
    <property type="entry name" value="HTH_ARSR"/>
    <property type="match status" value="1"/>
</dbReference>
<reference evidence="2 3" key="1">
    <citation type="submission" date="2023-05" db="EMBL/GenBank/DDBJ databases">
        <title>Draft genome sequence of Streptomyces sp. B-S-A6 isolated from a cave soil in Thailand.</title>
        <authorList>
            <person name="Chamroensaksri N."/>
            <person name="Muangham S."/>
        </authorList>
    </citation>
    <scope>NUCLEOTIDE SEQUENCE [LARGE SCALE GENOMIC DNA]</scope>
    <source>
        <strain evidence="2 3">B-S-A6</strain>
    </source>
</reference>
<dbReference type="PROSITE" id="PS50987">
    <property type="entry name" value="HTH_ARSR_2"/>
    <property type="match status" value="1"/>
</dbReference>
<dbReference type="InterPro" id="IPR052543">
    <property type="entry name" value="HTH_Metal-responsive_Reg"/>
</dbReference>
<keyword evidence="3" id="KW-1185">Reference proteome</keyword>
<dbReference type="SUPFAM" id="SSF46785">
    <property type="entry name" value="Winged helix' DNA-binding domain"/>
    <property type="match status" value="1"/>
</dbReference>
<dbReference type="InterPro" id="IPR036388">
    <property type="entry name" value="WH-like_DNA-bd_sf"/>
</dbReference>
<dbReference type="CDD" id="cd00090">
    <property type="entry name" value="HTH_ARSR"/>
    <property type="match status" value="1"/>
</dbReference>
<protein>
    <submittedName>
        <fullName evidence="2">Winged helix-turn-helix domain-containing protein</fullName>
    </submittedName>
</protein>